<evidence type="ECO:0000313" key="4">
    <source>
        <dbReference type="Proteomes" id="UP000002620"/>
    </source>
</evidence>
<feature type="domain" description="Glycosyltransferase subfamily 4-like N-terminal" evidence="2">
    <location>
        <begin position="36"/>
        <end position="177"/>
    </location>
</feature>
<dbReference type="Gene3D" id="3.40.50.2000">
    <property type="entry name" value="Glycogen Phosphorylase B"/>
    <property type="match status" value="2"/>
</dbReference>
<gene>
    <name evidence="3" type="ordered locus">Adeg_0504</name>
</gene>
<organism evidence="3 4">
    <name type="scientific">Ammonifex degensii (strain DSM 10501 / KC4)</name>
    <dbReference type="NCBI Taxonomy" id="429009"/>
    <lineage>
        <taxon>Bacteria</taxon>
        <taxon>Bacillati</taxon>
        <taxon>Bacillota</taxon>
        <taxon>Clostridia</taxon>
        <taxon>Thermoanaerobacterales</taxon>
        <taxon>Thermoanaerobacteraceae</taxon>
        <taxon>Ammonifex</taxon>
    </lineage>
</organism>
<feature type="domain" description="Glycosyl transferase family 1" evidence="1">
    <location>
        <begin position="200"/>
        <end position="364"/>
    </location>
</feature>
<proteinExistence type="predicted"/>
<dbReference type="GO" id="GO:0016757">
    <property type="term" value="F:glycosyltransferase activity"/>
    <property type="evidence" value="ECO:0007669"/>
    <property type="project" value="InterPro"/>
</dbReference>
<dbReference type="Pfam" id="PF00534">
    <property type="entry name" value="Glycos_transf_1"/>
    <property type="match status" value="1"/>
</dbReference>
<reference evidence="3 4" key="1">
    <citation type="submission" date="2009-10" db="EMBL/GenBank/DDBJ databases">
        <title>Complete sequence of chromosome of Ammonifex degensii KC4.</title>
        <authorList>
            <consortium name="US DOE Joint Genome Institute"/>
            <person name="Kerfeld C."/>
            <person name="Goodner B."/>
            <person name="Huber H."/>
            <person name="Stetter K."/>
            <person name="Lucas S."/>
            <person name="Copeland A."/>
            <person name="Lapidus A."/>
            <person name="Glavina del Rio T."/>
            <person name="Dalin E."/>
            <person name="Tice H."/>
            <person name="Bruce D."/>
            <person name="Goodwin L."/>
            <person name="Pitluck S."/>
            <person name="Saunders E."/>
            <person name="Brettin T."/>
            <person name="Detter J.C."/>
            <person name="Han C."/>
            <person name="Larimer F."/>
            <person name="Land M."/>
            <person name="Hauser L."/>
            <person name="Kyrpides N."/>
            <person name="Ovchinnikova G."/>
            <person name="Richardson P."/>
        </authorList>
    </citation>
    <scope>NUCLEOTIDE SEQUENCE [LARGE SCALE GENOMIC DNA]</scope>
    <source>
        <strain evidence="4">DSM 10501 / KC4</strain>
    </source>
</reference>
<dbReference type="InterPro" id="IPR001296">
    <property type="entry name" value="Glyco_trans_1"/>
</dbReference>
<dbReference type="SUPFAM" id="SSF53756">
    <property type="entry name" value="UDP-Glycosyltransferase/glycogen phosphorylase"/>
    <property type="match status" value="1"/>
</dbReference>
<keyword evidence="4" id="KW-1185">Reference proteome</keyword>
<sequence length="391" mass="43773">MGIAEPQRQMAEPKAKVLFLATVYTHLAAFHLPFMRLLQEKGCEVHAAASPAEGRKEEVEAFGVRCWDIPFARSPYSLRNLKAFRELKQLLEAHRFALVHVHTPVAAFLGRYLARVTGQGPVLYTAHGFHFYKGAPLRNWLIYYPAERLAARWTDGLIVMNQEDFDNACRLGFKPGKNLFYVPGVGVELDRSGPSGPPEKSIRAELGLAPEEVVVTCVAEMSRDKNHGLLLAAWKELASRRSGCHLILVGTGVLLSRWQEKVRAERVPRVHFLGYRRDVPQILRESDLAVLTSRREGLSRFIMEAMAAGLPVVATDVRGCRDLVEHGKTGFLVKLGDVEGLAGTLERLIQDRELRETLGRAGREKIRAFSLDRVLKEMEAIYTHFLSGVAS</sequence>
<name>C9RBM7_AMMDK</name>
<dbReference type="CDD" id="cd03808">
    <property type="entry name" value="GT4_CapM-like"/>
    <property type="match status" value="1"/>
</dbReference>
<dbReference type="STRING" id="429009.Adeg_0504"/>
<protein>
    <submittedName>
        <fullName evidence="3">Glycosyl transferase group 1</fullName>
    </submittedName>
</protein>
<keyword evidence="3" id="KW-0808">Transferase</keyword>
<dbReference type="Pfam" id="PF13439">
    <property type="entry name" value="Glyco_transf_4"/>
    <property type="match status" value="1"/>
</dbReference>
<dbReference type="KEGG" id="adg:Adeg_0504"/>
<dbReference type="CAZy" id="GT4">
    <property type="family name" value="Glycosyltransferase Family 4"/>
</dbReference>
<dbReference type="InterPro" id="IPR050194">
    <property type="entry name" value="Glycosyltransferase_grp1"/>
</dbReference>
<dbReference type="PANTHER" id="PTHR45947">
    <property type="entry name" value="SULFOQUINOVOSYL TRANSFERASE SQD2"/>
    <property type="match status" value="1"/>
</dbReference>
<dbReference type="AlphaFoldDB" id="C9RBM7"/>
<dbReference type="PANTHER" id="PTHR45947:SF3">
    <property type="entry name" value="SULFOQUINOVOSYL TRANSFERASE SQD2"/>
    <property type="match status" value="1"/>
</dbReference>
<accession>C9RBM7</accession>
<dbReference type="HOGENOM" id="CLU_009583_0_1_9"/>
<evidence type="ECO:0000259" key="1">
    <source>
        <dbReference type="Pfam" id="PF00534"/>
    </source>
</evidence>
<evidence type="ECO:0000313" key="3">
    <source>
        <dbReference type="EMBL" id="ACX51654.1"/>
    </source>
</evidence>
<dbReference type="EMBL" id="CP001785">
    <property type="protein sequence ID" value="ACX51654.1"/>
    <property type="molecule type" value="Genomic_DNA"/>
</dbReference>
<dbReference type="Proteomes" id="UP000002620">
    <property type="component" value="Chromosome"/>
</dbReference>
<dbReference type="InterPro" id="IPR028098">
    <property type="entry name" value="Glyco_trans_4-like_N"/>
</dbReference>
<evidence type="ECO:0000259" key="2">
    <source>
        <dbReference type="Pfam" id="PF13439"/>
    </source>
</evidence>
<dbReference type="eggNOG" id="COG0438">
    <property type="taxonomic scope" value="Bacteria"/>
</dbReference>